<protein>
    <submittedName>
        <fullName evidence="2">Uncharacterized conserved protein YybS, DUF2232 family</fullName>
    </submittedName>
</protein>
<keyword evidence="3" id="KW-1185">Reference proteome</keyword>
<name>A0A1W2C4D9_9BACT</name>
<dbReference type="AlphaFoldDB" id="A0A1W2C4D9"/>
<feature type="transmembrane region" description="Helical" evidence="1">
    <location>
        <begin position="187"/>
        <end position="207"/>
    </location>
</feature>
<gene>
    <name evidence="2" type="ORF">SAMN02746065_110130</name>
</gene>
<dbReference type="InterPro" id="IPR018710">
    <property type="entry name" value="DUF2232"/>
</dbReference>
<dbReference type="Pfam" id="PF09991">
    <property type="entry name" value="DUF2232"/>
    <property type="match status" value="1"/>
</dbReference>
<keyword evidence="1" id="KW-1133">Transmembrane helix</keyword>
<dbReference type="RefSeq" id="WP_084069344.1">
    <property type="nucleotide sequence ID" value="NZ_FWXY01000010.1"/>
</dbReference>
<dbReference type="PANTHER" id="PTHR41324:SF1">
    <property type="entry name" value="DUF2232 DOMAIN-CONTAINING PROTEIN"/>
    <property type="match status" value="1"/>
</dbReference>
<evidence type="ECO:0000256" key="1">
    <source>
        <dbReference type="SAM" id="Phobius"/>
    </source>
</evidence>
<dbReference type="EMBL" id="FWXY01000010">
    <property type="protein sequence ID" value="SMC79966.1"/>
    <property type="molecule type" value="Genomic_DNA"/>
</dbReference>
<evidence type="ECO:0000313" key="2">
    <source>
        <dbReference type="EMBL" id="SMC79966.1"/>
    </source>
</evidence>
<reference evidence="2 3" key="1">
    <citation type="submission" date="2017-04" db="EMBL/GenBank/DDBJ databases">
        <authorList>
            <person name="Afonso C.L."/>
            <person name="Miller P.J."/>
            <person name="Scott M.A."/>
            <person name="Spackman E."/>
            <person name="Goraichik I."/>
            <person name="Dimitrov K.M."/>
            <person name="Suarez D.L."/>
            <person name="Swayne D.E."/>
        </authorList>
    </citation>
    <scope>NUCLEOTIDE SEQUENCE [LARGE SCALE GENOMIC DNA]</scope>
    <source>
        <strain evidence="2 3">DSM 3385</strain>
    </source>
</reference>
<dbReference type="PANTHER" id="PTHR41324">
    <property type="entry name" value="MEMBRANE PROTEIN-RELATED"/>
    <property type="match status" value="1"/>
</dbReference>
<proteinExistence type="predicted"/>
<keyword evidence="1" id="KW-0472">Membrane</keyword>
<keyword evidence="1" id="KW-0812">Transmembrane</keyword>
<feature type="transmembrane region" description="Helical" evidence="1">
    <location>
        <begin position="228"/>
        <end position="244"/>
    </location>
</feature>
<organism evidence="2 3">
    <name type="scientific">Desulfocicer vacuolatum DSM 3385</name>
    <dbReference type="NCBI Taxonomy" id="1121400"/>
    <lineage>
        <taxon>Bacteria</taxon>
        <taxon>Pseudomonadati</taxon>
        <taxon>Thermodesulfobacteriota</taxon>
        <taxon>Desulfobacteria</taxon>
        <taxon>Desulfobacterales</taxon>
        <taxon>Desulfobacteraceae</taxon>
        <taxon>Desulfocicer</taxon>
    </lineage>
</organism>
<feature type="transmembrane region" description="Helical" evidence="1">
    <location>
        <begin position="57"/>
        <end position="74"/>
    </location>
</feature>
<feature type="transmembrane region" description="Helical" evidence="1">
    <location>
        <begin position="105"/>
        <end position="128"/>
    </location>
</feature>
<sequence length="324" mass="35924">MDKKPHPQNARAAILKDILTGISICLVIVSITLYVPLLGFLMAMMLPMPVLFYRLKLGRTMGAIIATAVLGIIATASGDLSIDTLFYGGLLLTGFMIGECMERNFSIVATGLHTTVTTLGLCFFIVLAHTTFSGKAILPIVSAYVGANLDLTMELYSNMGIPRENVAVIAQSMDTIQYVLVRVLPSLFISMLLVVIWSNILFIKKILIKKGIHLKALAQLNRWKAPEHLVWLVIAFGIGLVLPMKTFKIISLNVLISLMPVYFFQGIAIVSFFFEKKNFPKGLKIFLYSIIALQQIFLLVVVGLGFFDTWINFRKNKAADETVK</sequence>
<feature type="transmembrane region" description="Helical" evidence="1">
    <location>
        <begin position="20"/>
        <end position="45"/>
    </location>
</feature>
<feature type="transmembrane region" description="Helical" evidence="1">
    <location>
        <begin position="250"/>
        <end position="274"/>
    </location>
</feature>
<dbReference type="OrthoDB" id="12714at2"/>
<evidence type="ECO:0000313" key="3">
    <source>
        <dbReference type="Proteomes" id="UP000192418"/>
    </source>
</evidence>
<dbReference type="STRING" id="1121400.SAMN02746065_110130"/>
<dbReference type="Proteomes" id="UP000192418">
    <property type="component" value="Unassembled WGS sequence"/>
</dbReference>
<accession>A0A1W2C4D9</accession>
<feature type="transmembrane region" description="Helical" evidence="1">
    <location>
        <begin position="286"/>
        <end position="307"/>
    </location>
</feature>